<name>Q3AEU7_CARHZ</name>
<feature type="region of interest" description="Disordered" evidence="1">
    <location>
        <begin position="38"/>
        <end position="60"/>
    </location>
</feature>
<keyword evidence="3" id="KW-1185">Reference proteome</keyword>
<dbReference type="STRING" id="246194.CHY_0479"/>
<feature type="region of interest" description="Disordered" evidence="1">
    <location>
        <begin position="1"/>
        <end position="26"/>
    </location>
</feature>
<dbReference type="EMBL" id="CP000141">
    <property type="protein sequence ID" value="ABB15730.1"/>
    <property type="molecule type" value="Genomic_DNA"/>
</dbReference>
<accession>Q3AEU7</accession>
<organism evidence="2 3">
    <name type="scientific">Carboxydothermus hydrogenoformans (strain ATCC BAA-161 / DSM 6008 / Z-2901)</name>
    <dbReference type="NCBI Taxonomy" id="246194"/>
    <lineage>
        <taxon>Bacteria</taxon>
        <taxon>Bacillati</taxon>
        <taxon>Bacillota</taxon>
        <taxon>Clostridia</taxon>
        <taxon>Thermoanaerobacterales</taxon>
        <taxon>Thermoanaerobacteraceae</taxon>
        <taxon>Carboxydothermus</taxon>
    </lineage>
</organism>
<dbReference type="KEGG" id="chy:CHY_0479"/>
<evidence type="ECO:0000313" key="3">
    <source>
        <dbReference type="Proteomes" id="UP000002706"/>
    </source>
</evidence>
<dbReference type="InParanoid" id="Q3AEU7"/>
<dbReference type="HOGENOM" id="CLU_2932763_0_0_9"/>
<reference evidence="2 3" key="1">
    <citation type="journal article" date="2005" name="PLoS Genet.">
        <title>Life in hot carbon monoxide: the complete genome sequence of Carboxydothermus hydrogenoformans Z-2901.</title>
        <authorList>
            <person name="Wu M."/>
            <person name="Ren Q."/>
            <person name="Durkin A.S."/>
            <person name="Daugherty S.C."/>
            <person name="Brinkac L.M."/>
            <person name="Dodson R.J."/>
            <person name="Madupu R."/>
            <person name="Sullivan S.A."/>
            <person name="Kolonay J.F."/>
            <person name="Haft D.H."/>
            <person name="Nelson W.C."/>
            <person name="Tallon L.J."/>
            <person name="Jones K.M."/>
            <person name="Ulrich L.E."/>
            <person name="Gonzalez J.M."/>
            <person name="Zhulin I.B."/>
            <person name="Robb F.T."/>
            <person name="Eisen J.A."/>
        </authorList>
    </citation>
    <scope>NUCLEOTIDE SEQUENCE [LARGE SCALE GENOMIC DNA]</scope>
    <source>
        <strain evidence="3">ATCC BAA-161 / DSM 6008 / Z-2901</strain>
    </source>
</reference>
<gene>
    <name evidence="2" type="ordered locus">CHY_0479</name>
</gene>
<evidence type="ECO:0000313" key="2">
    <source>
        <dbReference type="EMBL" id="ABB15730.1"/>
    </source>
</evidence>
<evidence type="ECO:0000256" key="1">
    <source>
        <dbReference type="SAM" id="MobiDB-lite"/>
    </source>
</evidence>
<sequence length="60" mass="6538">MVPHQGRIGKSGASPARSRRCNRRADKTTAFCGKVLSKGNDPEARRPAKRWSFSGTAIPL</sequence>
<proteinExistence type="predicted"/>
<protein>
    <submittedName>
        <fullName evidence="2">Uncharacterized protein</fullName>
    </submittedName>
</protein>
<dbReference type="AlphaFoldDB" id="Q3AEU7"/>
<dbReference type="Proteomes" id="UP000002706">
    <property type="component" value="Chromosome"/>
</dbReference>